<dbReference type="EMBL" id="KQ965886">
    <property type="protein sequence ID" value="KXS09136.1"/>
    <property type="molecule type" value="Genomic_DNA"/>
</dbReference>
<dbReference type="Pfam" id="PF00023">
    <property type="entry name" value="Ank"/>
    <property type="match status" value="1"/>
</dbReference>
<proteinExistence type="predicted"/>
<dbReference type="AlphaFoldDB" id="A0A138ZXA9"/>
<sequence>MSAHADVLLISAIDRNDAQRVRSLLASGADPNARKVLHLSALVQPEPPSFSQPETDPEPEPEPQSHSHSHSHSQAKAHAHAHAGRGIRTMRDVAYGESALACAILANNAVIVQILLEAGADPNMPVKWPIANAWLPPSSSAPSPSSPSLSGAVPTTPLSSSPTLALSTSPTSPSAPSTPTTPASLTPPSWSHDAWILRRWYYHLSYPSHLHLALALSPSATAWAGSPAKHLQQDAERGVLRVNKRGGKVALRNPVGRTTYEVVRGAPREKAEVVQTLVRYGAKVDKEVVDAVRARVGEECCKVVQAYAEGTLATTIPRGGATHTRGGIVPPAGAPPIVAPSPRKATSHALAPTPAMVTVTAPAPTAHTGSTVGVDRSRTPTASATQHIHLRAGAGAGAKTPTPTTVAATVSVSTATAVAVAVAHPDVGDGGEVELAEETRDVWGWLEDAARVVMKWGIG</sequence>
<feature type="region of interest" description="Disordered" evidence="2">
    <location>
        <begin position="137"/>
        <end position="187"/>
    </location>
</feature>
<keyword evidence="4" id="KW-1185">Reference proteome</keyword>
<dbReference type="InterPro" id="IPR036770">
    <property type="entry name" value="Ankyrin_rpt-contain_sf"/>
</dbReference>
<dbReference type="PROSITE" id="PS50297">
    <property type="entry name" value="ANK_REP_REGION"/>
    <property type="match status" value="1"/>
</dbReference>
<dbReference type="InterPro" id="IPR002110">
    <property type="entry name" value="Ankyrin_rpt"/>
</dbReference>
<protein>
    <submittedName>
        <fullName evidence="3">Uncharacterized protein</fullName>
    </submittedName>
</protein>
<keyword evidence="1" id="KW-0040">ANK repeat</keyword>
<dbReference type="Proteomes" id="UP000070544">
    <property type="component" value="Unassembled WGS sequence"/>
</dbReference>
<name>A0A138ZXA9_GONPJ</name>
<evidence type="ECO:0000313" key="3">
    <source>
        <dbReference type="EMBL" id="KXS09136.1"/>
    </source>
</evidence>
<feature type="compositionally biased region" description="Basic residues" evidence="2">
    <location>
        <begin position="67"/>
        <end position="84"/>
    </location>
</feature>
<dbReference type="PROSITE" id="PS50088">
    <property type="entry name" value="ANK_REPEAT"/>
    <property type="match status" value="1"/>
</dbReference>
<feature type="region of interest" description="Disordered" evidence="2">
    <location>
        <begin position="45"/>
        <end position="84"/>
    </location>
</feature>
<dbReference type="SUPFAM" id="SSF48403">
    <property type="entry name" value="Ankyrin repeat"/>
    <property type="match status" value="1"/>
</dbReference>
<reference evidence="3 4" key="1">
    <citation type="journal article" date="2015" name="Genome Biol. Evol.">
        <title>Phylogenomic analyses indicate that early fungi evolved digesting cell walls of algal ancestors of land plants.</title>
        <authorList>
            <person name="Chang Y."/>
            <person name="Wang S."/>
            <person name="Sekimoto S."/>
            <person name="Aerts A.L."/>
            <person name="Choi C."/>
            <person name="Clum A."/>
            <person name="LaButti K.M."/>
            <person name="Lindquist E.A."/>
            <person name="Yee Ngan C."/>
            <person name="Ohm R.A."/>
            <person name="Salamov A.A."/>
            <person name="Grigoriev I.V."/>
            <person name="Spatafora J.W."/>
            <person name="Berbee M.L."/>
        </authorList>
    </citation>
    <scope>NUCLEOTIDE SEQUENCE [LARGE SCALE GENOMIC DNA]</scope>
    <source>
        <strain evidence="3 4">JEL478</strain>
    </source>
</reference>
<dbReference type="SMART" id="SM00248">
    <property type="entry name" value="ANK"/>
    <property type="match status" value="2"/>
</dbReference>
<evidence type="ECO:0000256" key="1">
    <source>
        <dbReference type="PROSITE-ProRule" id="PRU00023"/>
    </source>
</evidence>
<gene>
    <name evidence="3" type="ORF">M427DRAFT_39499</name>
</gene>
<evidence type="ECO:0000313" key="4">
    <source>
        <dbReference type="Proteomes" id="UP000070544"/>
    </source>
</evidence>
<evidence type="ECO:0000256" key="2">
    <source>
        <dbReference type="SAM" id="MobiDB-lite"/>
    </source>
</evidence>
<organism evidence="3 4">
    <name type="scientific">Gonapodya prolifera (strain JEL478)</name>
    <name type="common">Monoblepharis prolifera</name>
    <dbReference type="NCBI Taxonomy" id="1344416"/>
    <lineage>
        <taxon>Eukaryota</taxon>
        <taxon>Fungi</taxon>
        <taxon>Fungi incertae sedis</taxon>
        <taxon>Chytridiomycota</taxon>
        <taxon>Chytridiomycota incertae sedis</taxon>
        <taxon>Monoblepharidomycetes</taxon>
        <taxon>Monoblepharidales</taxon>
        <taxon>Gonapodyaceae</taxon>
        <taxon>Gonapodya</taxon>
    </lineage>
</organism>
<feature type="repeat" description="ANK" evidence="1">
    <location>
        <begin position="95"/>
        <end position="127"/>
    </location>
</feature>
<dbReference type="Gene3D" id="1.25.40.20">
    <property type="entry name" value="Ankyrin repeat-containing domain"/>
    <property type="match status" value="1"/>
</dbReference>
<accession>A0A138ZXA9</accession>